<evidence type="ECO:0000313" key="3">
    <source>
        <dbReference type="Proteomes" id="UP000319801"/>
    </source>
</evidence>
<evidence type="ECO:0000313" key="2">
    <source>
        <dbReference type="EMBL" id="TSX85949.1"/>
    </source>
</evidence>
<reference evidence="2 3" key="1">
    <citation type="journal article" date="2019" name="Genome Biol. Evol.">
        <title>Whole-Genome Sequencing of the Giant Devil Catfish, Bagarius yarrelli.</title>
        <authorList>
            <person name="Jiang W."/>
            <person name="Lv Y."/>
            <person name="Cheng L."/>
            <person name="Yang K."/>
            <person name="Chao B."/>
            <person name="Wang X."/>
            <person name="Li Y."/>
            <person name="Pan X."/>
            <person name="You X."/>
            <person name="Zhang Y."/>
            <person name="Yang J."/>
            <person name="Li J."/>
            <person name="Zhang X."/>
            <person name="Liu S."/>
            <person name="Sun C."/>
            <person name="Yang J."/>
            <person name="Shi Q."/>
        </authorList>
    </citation>
    <scope>NUCLEOTIDE SEQUENCE [LARGE SCALE GENOMIC DNA]</scope>
    <source>
        <strain evidence="2">JWS20170419001</strain>
        <tissue evidence="2">Muscle</tissue>
    </source>
</reference>
<feature type="compositionally biased region" description="Polar residues" evidence="1">
    <location>
        <begin position="95"/>
        <end position="109"/>
    </location>
</feature>
<organism evidence="2 3">
    <name type="scientific">Bagarius yarrelli</name>
    <name type="common">Goonch</name>
    <name type="synonym">Bagrus yarrelli</name>
    <dbReference type="NCBI Taxonomy" id="175774"/>
    <lineage>
        <taxon>Eukaryota</taxon>
        <taxon>Metazoa</taxon>
        <taxon>Chordata</taxon>
        <taxon>Craniata</taxon>
        <taxon>Vertebrata</taxon>
        <taxon>Euteleostomi</taxon>
        <taxon>Actinopterygii</taxon>
        <taxon>Neopterygii</taxon>
        <taxon>Teleostei</taxon>
        <taxon>Ostariophysi</taxon>
        <taxon>Siluriformes</taxon>
        <taxon>Sisoridae</taxon>
        <taxon>Sisorinae</taxon>
        <taxon>Bagarius</taxon>
    </lineage>
</organism>
<dbReference type="AlphaFoldDB" id="A0A556V760"/>
<proteinExistence type="predicted"/>
<dbReference type="EMBL" id="VCAZ01000143">
    <property type="protein sequence ID" value="TSX85949.1"/>
    <property type="molecule type" value="Genomic_DNA"/>
</dbReference>
<feature type="region of interest" description="Disordered" evidence="1">
    <location>
        <begin position="28"/>
        <end position="54"/>
    </location>
</feature>
<protein>
    <submittedName>
        <fullName evidence="2">Uncharacterized protein</fullName>
    </submittedName>
</protein>
<name>A0A556V760_BAGYA</name>
<gene>
    <name evidence="2" type="ORF">Baya_13981</name>
</gene>
<accession>A0A556V760</accession>
<comment type="caution">
    <text evidence="2">The sequence shown here is derived from an EMBL/GenBank/DDBJ whole genome shotgun (WGS) entry which is preliminary data.</text>
</comment>
<evidence type="ECO:0000256" key="1">
    <source>
        <dbReference type="SAM" id="MobiDB-lite"/>
    </source>
</evidence>
<feature type="region of interest" description="Disordered" evidence="1">
    <location>
        <begin position="94"/>
        <end position="115"/>
    </location>
</feature>
<sequence length="115" mass="12657">MKNIIPPLLREEESSALFLILHPRTSDSLSRLESSRTSQGGMTTPPTHSNSYNIPRLDSTSLCHDTVELQTSPQKHRTAAALIPQLHPEAELIRTSAQNTRSPVGSCDQSELLLT</sequence>
<keyword evidence="3" id="KW-1185">Reference proteome</keyword>
<dbReference type="Proteomes" id="UP000319801">
    <property type="component" value="Unassembled WGS sequence"/>
</dbReference>